<dbReference type="InterPro" id="IPR019874">
    <property type="entry name" value="RF_methyltr_PrmC"/>
</dbReference>
<evidence type="ECO:0000256" key="4">
    <source>
        <dbReference type="ARBA" id="ARBA00048391"/>
    </source>
</evidence>
<dbReference type="CDD" id="cd02440">
    <property type="entry name" value="AdoMet_MTases"/>
    <property type="match status" value="1"/>
</dbReference>
<feature type="domain" description="Release factor glutamine methyltransferase N-terminal" evidence="7">
    <location>
        <begin position="11"/>
        <end position="80"/>
    </location>
</feature>
<dbReference type="InterPro" id="IPR004556">
    <property type="entry name" value="HemK-like"/>
</dbReference>
<dbReference type="GO" id="GO:0003676">
    <property type="term" value="F:nucleic acid binding"/>
    <property type="evidence" value="ECO:0007669"/>
    <property type="project" value="InterPro"/>
</dbReference>
<dbReference type="GO" id="GO:0102559">
    <property type="term" value="F:peptide chain release factor N(5)-glutamine methyltransferase activity"/>
    <property type="evidence" value="ECO:0007669"/>
    <property type="project" value="UniProtKB-EC"/>
</dbReference>
<evidence type="ECO:0000259" key="6">
    <source>
        <dbReference type="Pfam" id="PF05175"/>
    </source>
</evidence>
<keyword evidence="3 5" id="KW-0949">S-adenosyl-L-methionine</keyword>
<accession>A0A9X3JED3</accession>
<evidence type="ECO:0000256" key="5">
    <source>
        <dbReference type="HAMAP-Rule" id="MF_02126"/>
    </source>
</evidence>
<keyword evidence="2 5" id="KW-0808">Transferase</keyword>
<dbReference type="NCBIfam" id="TIGR00536">
    <property type="entry name" value="hemK_fam"/>
    <property type="match status" value="1"/>
</dbReference>
<comment type="function">
    <text evidence="5">Methylates the class 1 translation termination release factors RF1/PrfA and RF2/PrfB on the glutamine residue of the universally conserved GGQ motif.</text>
</comment>
<feature type="domain" description="Methyltransferase small" evidence="6">
    <location>
        <begin position="108"/>
        <end position="198"/>
    </location>
</feature>
<dbReference type="HAMAP" id="MF_02126">
    <property type="entry name" value="RF_methyltr_PrmC"/>
    <property type="match status" value="1"/>
</dbReference>
<gene>
    <name evidence="5 8" type="primary">prmC</name>
    <name evidence="8" type="ORF">OW157_01610</name>
</gene>
<dbReference type="AlphaFoldDB" id="A0A9X3JED3"/>
<evidence type="ECO:0000256" key="3">
    <source>
        <dbReference type="ARBA" id="ARBA00022691"/>
    </source>
</evidence>
<dbReference type="Gene3D" id="3.40.50.150">
    <property type="entry name" value="Vaccinia Virus protein VP39"/>
    <property type="match status" value="1"/>
</dbReference>
<comment type="similarity">
    <text evidence="5">Belongs to the protein N5-glutamine methyltransferase family. PrmC subfamily.</text>
</comment>
<reference evidence="8" key="1">
    <citation type="submission" date="2022-12" db="EMBL/GenBank/DDBJ databases">
        <title>Description and comparative metabolic analysis of Aerococcus sp. nov., isolated from the feces of a pig.</title>
        <authorList>
            <person name="Chang Y.-H."/>
        </authorList>
    </citation>
    <scope>NUCLEOTIDE SEQUENCE</scope>
    <source>
        <strain evidence="8">YH-aer222</strain>
    </source>
</reference>
<sequence>MKAPSSISYQEALNRASSFLHKHNKDQSIGKWLMWDLYDLDLTQWLRVKNTPMPDNDLKNYQAAIRRVALEDYPWQYISGRAWFYGLALQVSPNTLIPRQETEDLVTLALEFLEQSVHKKVLDIGTGTGAIALAIKSQMPKAEVVASDISAEALAVAKENAKSLDLAVDFVLGDSLEPIGDQSFDLIVSNPPYIGSAETAEMGSDVLKYEPHLALFADNQGYGFYDHLLADLGRHLNPGGLFIGEMGYQQAQNLEASFFKAYPDHHVYTCKDYTGHKRFILMQDKGGH</sequence>
<feature type="binding site" evidence="5">
    <location>
        <begin position="125"/>
        <end position="129"/>
    </location>
    <ligand>
        <name>S-adenosyl-L-methionine</name>
        <dbReference type="ChEBI" id="CHEBI:59789"/>
    </ligand>
</feature>
<dbReference type="PANTHER" id="PTHR18895:SF74">
    <property type="entry name" value="MTRF1L RELEASE FACTOR GLUTAMINE METHYLTRANSFERASE"/>
    <property type="match status" value="1"/>
</dbReference>
<dbReference type="EC" id="2.1.1.297" evidence="5"/>
<dbReference type="Pfam" id="PF17827">
    <property type="entry name" value="PrmC_N"/>
    <property type="match status" value="1"/>
</dbReference>
<dbReference type="GO" id="GO:0032259">
    <property type="term" value="P:methylation"/>
    <property type="evidence" value="ECO:0007669"/>
    <property type="project" value="UniProtKB-KW"/>
</dbReference>
<evidence type="ECO:0000313" key="9">
    <source>
        <dbReference type="Proteomes" id="UP001146670"/>
    </source>
</evidence>
<dbReference type="InterPro" id="IPR007848">
    <property type="entry name" value="Small_mtfrase_dom"/>
</dbReference>
<dbReference type="SUPFAM" id="SSF53335">
    <property type="entry name" value="S-adenosyl-L-methionine-dependent methyltransferases"/>
    <property type="match status" value="1"/>
</dbReference>
<evidence type="ECO:0000256" key="1">
    <source>
        <dbReference type="ARBA" id="ARBA00022603"/>
    </source>
</evidence>
<organism evidence="8 9">
    <name type="scientific">Aerococcus kribbianus</name>
    <dbReference type="NCBI Taxonomy" id="2999064"/>
    <lineage>
        <taxon>Bacteria</taxon>
        <taxon>Bacillati</taxon>
        <taxon>Bacillota</taxon>
        <taxon>Bacilli</taxon>
        <taxon>Lactobacillales</taxon>
        <taxon>Aerococcaceae</taxon>
        <taxon>Aerococcus</taxon>
    </lineage>
</organism>
<evidence type="ECO:0000313" key="8">
    <source>
        <dbReference type="EMBL" id="MCZ0725262.1"/>
    </source>
</evidence>
<dbReference type="NCBIfam" id="TIGR03534">
    <property type="entry name" value="RF_mod_PrmC"/>
    <property type="match status" value="1"/>
</dbReference>
<dbReference type="RefSeq" id="WP_268751586.1">
    <property type="nucleotide sequence ID" value="NZ_JAPRFQ010000001.1"/>
</dbReference>
<evidence type="ECO:0000256" key="2">
    <source>
        <dbReference type="ARBA" id="ARBA00022679"/>
    </source>
</evidence>
<comment type="caution">
    <text evidence="5">Lacks conserved residue(s) required for the propagation of feature annotation.</text>
</comment>
<proteinExistence type="inferred from homology"/>
<feature type="binding site" evidence="5">
    <location>
        <begin position="190"/>
        <end position="193"/>
    </location>
    <ligand>
        <name>substrate</name>
    </ligand>
</feature>
<evidence type="ECO:0000259" key="7">
    <source>
        <dbReference type="Pfam" id="PF17827"/>
    </source>
</evidence>
<dbReference type="Pfam" id="PF05175">
    <property type="entry name" value="MTS"/>
    <property type="match status" value="1"/>
</dbReference>
<feature type="binding site" evidence="5">
    <location>
        <position position="190"/>
    </location>
    <ligand>
        <name>S-adenosyl-L-methionine</name>
        <dbReference type="ChEBI" id="CHEBI:59789"/>
    </ligand>
</feature>
<keyword evidence="1 5" id="KW-0489">Methyltransferase</keyword>
<protein>
    <recommendedName>
        <fullName evidence="5">Release factor glutamine methyltransferase</fullName>
        <shortName evidence="5">RF MTase</shortName>
        <ecNumber evidence="5">2.1.1.297</ecNumber>
    </recommendedName>
    <alternativeName>
        <fullName evidence="5">N5-glutamine methyltransferase PrmC</fullName>
    </alternativeName>
    <alternativeName>
        <fullName evidence="5">Protein-(glutamine-N5) MTase PrmC</fullName>
    </alternativeName>
    <alternativeName>
        <fullName evidence="5">Protein-glutamine N-methyltransferase PrmC</fullName>
    </alternativeName>
</protein>
<feature type="binding site" evidence="5">
    <location>
        <position position="148"/>
    </location>
    <ligand>
        <name>S-adenosyl-L-methionine</name>
        <dbReference type="ChEBI" id="CHEBI:59789"/>
    </ligand>
</feature>
<dbReference type="InterPro" id="IPR040758">
    <property type="entry name" value="PrmC_N"/>
</dbReference>
<comment type="catalytic activity">
    <reaction evidence="4 5">
        <text>L-glutaminyl-[peptide chain release factor] + S-adenosyl-L-methionine = N(5)-methyl-L-glutaminyl-[peptide chain release factor] + S-adenosyl-L-homocysteine + H(+)</text>
        <dbReference type="Rhea" id="RHEA:42896"/>
        <dbReference type="Rhea" id="RHEA-COMP:10271"/>
        <dbReference type="Rhea" id="RHEA-COMP:10272"/>
        <dbReference type="ChEBI" id="CHEBI:15378"/>
        <dbReference type="ChEBI" id="CHEBI:30011"/>
        <dbReference type="ChEBI" id="CHEBI:57856"/>
        <dbReference type="ChEBI" id="CHEBI:59789"/>
        <dbReference type="ChEBI" id="CHEBI:61891"/>
        <dbReference type="EC" id="2.1.1.297"/>
    </reaction>
</comment>
<dbReference type="Proteomes" id="UP001146670">
    <property type="component" value="Unassembled WGS sequence"/>
</dbReference>
<dbReference type="InterPro" id="IPR002052">
    <property type="entry name" value="DNA_methylase_N6_adenine_CS"/>
</dbReference>
<name>A0A9X3JED3_9LACT</name>
<comment type="caution">
    <text evidence="8">The sequence shown here is derived from an EMBL/GenBank/DDBJ whole genome shotgun (WGS) entry which is preliminary data.</text>
</comment>
<dbReference type="PROSITE" id="PS00092">
    <property type="entry name" value="N6_MTASE"/>
    <property type="match status" value="1"/>
</dbReference>
<dbReference type="Gene3D" id="1.10.8.10">
    <property type="entry name" value="DNA helicase RuvA subunit, C-terminal domain"/>
    <property type="match status" value="1"/>
</dbReference>
<dbReference type="InterPro" id="IPR029063">
    <property type="entry name" value="SAM-dependent_MTases_sf"/>
</dbReference>
<dbReference type="InterPro" id="IPR050320">
    <property type="entry name" value="N5-glutamine_MTase"/>
</dbReference>
<keyword evidence="9" id="KW-1185">Reference proteome</keyword>
<dbReference type="EMBL" id="JAPRFR010000001">
    <property type="protein sequence ID" value="MCZ0725262.1"/>
    <property type="molecule type" value="Genomic_DNA"/>
</dbReference>
<dbReference type="PANTHER" id="PTHR18895">
    <property type="entry name" value="HEMK METHYLTRANSFERASE"/>
    <property type="match status" value="1"/>
</dbReference>